<name>W4LXY0_9BACT</name>
<comment type="caution">
    <text evidence="2">The sequence shown here is derived from an EMBL/GenBank/DDBJ whole genome shotgun (WGS) entry which is preliminary data.</text>
</comment>
<dbReference type="InterPro" id="IPR037401">
    <property type="entry name" value="SnoaL-like"/>
</dbReference>
<organism evidence="2 3">
    <name type="scientific">Candidatus Entotheonella gemina</name>
    <dbReference type="NCBI Taxonomy" id="1429439"/>
    <lineage>
        <taxon>Bacteria</taxon>
        <taxon>Pseudomonadati</taxon>
        <taxon>Nitrospinota/Tectimicrobiota group</taxon>
        <taxon>Candidatus Tectimicrobiota</taxon>
        <taxon>Candidatus Entotheonellia</taxon>
        <taxon>Candidatus Entotheonellales</taxon>
        <taxon>Candidatus Entotheonellaceae</taxon>
        <taxon>Candidatus Entotheonella</taxon>
    </lineage>
</organism>
<dbReference type="HOGENOM" id="CLU_143972_0_0_7"/>
<reference evidence="2 3" key="1">
    <citation type="journal article" date="2014" name="Nature">
        <title>An environmental bacterial taxon with a large and distinct metabolic repertoire.</title>
        <authorList>
            <person name="Wilson M.C."/>
            <person name="Mori T."/>
            <person name="Ruckert C."/>
            <person name="Uria A.R."/>
            <person name="Helf M.J."/>
            <person name="Takada K."/>
            <person name="Gernert C."/>
            <person name="Steffens U.A."/>
            <person name="Heycke N."/>
            <person name="Schmitt S."/>
            <person name="Rinke C."/>
            <person name="Helfrich E.J."/>
            <person name="Brachmann A.O."/>
            <person name="Gurgui C."/>
            <person name="Wakimoto T."/>
            <person name="Kracht M."/>
            <person name="Crusemann M."/>
            <person name="Hentschel U."/>
            <person name="Abe I."/>
            <person name="Matsunaga S."/>
            <person name="Kalinowski J."/>
            <person name="Takeyama H."/>
            <person name="Piel J."/>
        </authorList>
    </citation>
    <scope>NUCLEOTIDE SEQUENCE [LARGE SCALE GENOMIC DNA]</scope>
    <source>
        <strain evidence="3">TSY2</strain>
    </source>
</reference>
<proteinExistence type="predicted"/>
<dbReference type="InterPro" id="IPR032710">
    <property type="entry name" value="NTF2-like_dom_sf"/>
</dbReference>
<feature type="domain" description="SnoaL-like" evidence="1">
    <location>
        <begin position="15"/>
        <end position="115"/>
    </location>
</feature>
<dbReference type="EMBL" id="AZHX01001479">
    <property type="protein sequence ID" value="ETX02944.1"/>
    <property type="molecule type" value="Genomic_DNA"/>
</dbReference>
<gene>
    <name evidence="2" type="ORF">ETSY2_34485</name>
</gene>
<evidence type="ECO:0000313" key="2">
    <source>
        <dbReference type="EMBL" id="ETX02944.1"/>
    </source>
</evidence>
<accession>W4LXY0</accession>
<dbReference type="SUPFAM" id="SSF54427">
    <property type="entry name" value="NTF2-like"/>
    <property type="match status" value="1"/>
</dbReference>
<evidence type="ECO:0000259" key="1">
    <source>
        <dbReference type="Pfam" id="PF12680"/>
    </source>
</evidence>
<dbReference type="Pfam" id="PF12680">
    <property type="entry name" value="SnoaL_2"/>
    <property type="match status" value="1"/>
</dbReference>
<evidence type="ECO:0000313" key="3">
    <source>
        <dbReference type="Proteomes" id="UP000019140"/>
    </source>
</evidence>
<dbReference type="Gene3D" id="3.10.450.50">
    <property type="match status" value="1"/>
</dbReference>
<dbReference type="AlphaFoldDB" id="W4LXY0"/>
<dbReference type="Proteomes" id="UP000019140">
    <property type="component" value="Unassembled WGS sequence"/>
</dbReference>
<protein>
    <recommendedName>
        <fullName evidence="1">SnoaL-like domain-containing protein</fullName>
    </recommendedName>
</protein>
<sequence>MPTETHIIGINRLLEALQQAMNHQDIGAFLLCFQETYASEQPAHPGRGFRGHEQVRQNWEAIFSGVPNFHAELIRYTAANDMVWTEWYWSGTRTDGSAFEMRGVFLWGVEAGLITWGRSYMEPVESDELGIAGMINAITHDS</sequence>
<keyword evidence="3" id="KW-1185">Reference proteome</keyword>